<gene>
    <name evidence="1" type="ORF">DBV39_11755</name>
</gene>
<dbReference type="AlphaFoldDB" id="A0A2R4XKE6"/>
<protein>
    <submittedName>
        <fullName evidence="1">Uncharacterized protein</fullName>
    </submittedName>
</protein>
<keyword evidence="2" id="KW-1185">Reference proteome</keyword>
<name>A0A2R4XKE6_9BURK</name>
<dbReference type="EMBL" id="CP028901">
    <property type="protein sequence ID" value="AWB34270.1"/>
    <property type="molecule type" value="Genomic_DNA"/>
</dbReference>
<evidence type="ECO:0000313" key="1">
    <source>
        <dbReference type="EMBL" id="AWB34270.1"/>
    </source>
</evidence>
<accession>A0A2R4XKE6</accession>
<proteinExistence type="predicted"/>
<reference evidence="1 2" key="1">
    <citation type="submission" date="2018-04" db="EMBL/GenBank/DDBJ databases">
        <title>Bordetella sp. HZ20 isolated from seawater.</title>
        <authorList>
            <person name="Sun C."/>
        </authorList>
    </citation>
    <scope>NUCLEOTIDE SEQUENCE [LARGE SCALE GENOMIC DNA]</scope>
    <source>
        <strain evidence="1 2">HZ20</strain>
    </source>
</reference>
<sequence length="91" mass="10102">MPDFSLARRALISWVLPAYPVSRYLVQAHCLRVLAQADLLARIASPIIRNWTGHHPRWRWTGSASDLASEALTNGRTSIVCINVAGGFFGR</sequence>
<evidence type="ECO:0000313" key="2">
    <source>
        <dbReference type="Proteomes" id="UP000244571"/>
    </source>
</evidence>
<dbReference type="Proteomes" id="UP000244571">
    <property type="component" value="Chromosome"/>
</dbReference>
<dbReference type="KEGG" id="boz:DBV39_11755"/>
<organism evidence="1 2">
    <name type="scientific">Orrella marina</name>
    <dbReference type="NCBI Taxonomy" id="2163011"/>
    <lineage>
        <taxon>Bacteria</taxon>
        <taxon>Pseudomonadati</taxon>
        <taxon>Pseudomonadota</taxon>
        <taxon>Betaproteobacteria</taxon>
        <taxon>Burkholderiales</taxon>
        <taxon>Alcaligenaceae</taxon>
        <taxon>Orrella</taxon>
    </lineage>
</organism>